<dbReference type="Gene3D" id="4.10.520.10">
    <property type="entry name" value="IHF-like DNA-binding proteins"/>
    <property type="match status" value="1"/>
</dbReference>
<proteinExistence type="inferred from homology"/>
<dbReference type="GO" id="GO:0030261">
    <property type="term" value="P:chromosome condensation"/>
    <property type="evidence" value="ECO:0007669"/>
    <property type="project" value="UniProtKB-KW"/>
</dbReference>
<protein>
    <submittedName>
        <fullName evidence="6">DNA-binding protein HU</fullName>
    </submittedName>
</protein>
<feature type="compositionally biased region" description="Basic residues" evidence="5">
    <location>
        <begin position="179"/>
        <end position="191"/>
    </location>
</feature>
<keyword evidence="7" id="KW-1185">Reference proteome</keyword>
<accession>A6G9U9</accession>
<dbReference type="SUPFAM" id="SSF47729">
    <property type="entry name" value="IHF-like DNA-binding proteins"/>
    <property type="match status" value="1"/>
</dbReference>
<evidence type="ECO:0000313" key="7">
    <source>
        <dbReference type="Proteomes" id="UP000005801"/>
    </source>
</evidence>
<dbReference type="PANTHER" id="PTHR33175:SF3">
    <property type="entry name" value="DNA-BINDING PROTEIN HU-BETA"/>
    <property type="match status" value="1"/>
</dbReference>
<dbReference type="STRING" id="391625.PPSIR1_09945"/>
<dbReference type="EMBL" id="ABCS01000047">
    <property type="protein sequence ID" value="EDM77385.1"/>
    <property type="molecule type" value="Genomic_DNA"/>
</dbReference>
<evidence type="ECO:0000256" key="3">
    <source>
        <dbReference type="ARBA" id="ARBA00023125"/>
    </source>
</evidence>
<name>A6G9U9_9BACT</name>
<dbReference type="PANTHER" id="PTHR33175">
    <property type="entry name" value="DNA-BINDING PROTEIN HU"/>
    <property type="match status" value="1"/>
</dbReference>
<dbReference type="CDD" id="cd13832">
    <property type="entry name" value="IHF"/>
    <property type="match status" value="1"/>
</dbReference>
<sequence>MTKAELIDRIARNRDLPPEVTKKVIAQILDLAFSELSTYFVRTRLTRSSTPRFTFPKFGTWTKKTRSGRRGVNPRTLEPMDIEACDTIDFKPSAELKRLLNEVNKGGAKAGKGGAKNKSAAKKKSTKKKAAKKKAVKKSSKKKPVDKSSVKAGVKAGRKRADASEGGAAKSSARDGSKASKKTKSKSKSSKSRGPGGRRLVSREDVELERLGEPLLPEAPLQGVRQGRAKSRRKSFDETGS</sequence>
<feature type="compositionally biased region" description="Basic and acidic residues" evidence="5">
    <location>
        <begin position="201"/>
        <end position="212"/>
    </location>
</feature>
<evidence type="ECO:0000313" key="6">
    <source>
        <dbReference type="EMBL" id="EDM77385.1"/>
    </source>
</evidence>
<dbReference type="OrthoDB" id="9799835at2"/>
<dbReference type="SMART" id="SM00411">
    <property type="entry name" value="BHL"/>
    <property type="match status" value="1"/>
</dbReference>
<evidence type="ECO:0000256" key="2">
    <source>
        <dbReference type="ARBA" id="ARBA00023067"/>
    </source>
</evidence>
<dbReference type="InterPro" id="IPR010992">
    <property type="entry name" value="IHF-like_DNA-bd_dom_sf"/>
</dbReference>
<dbReference type="AlphaFoldDB" id="A6G9U9"/>
<dbReference type="eggNOG" id="COG0776">
    <property type="taxonomic scope" value="Bacteria"/>
</dbReference>
<dbReference type="Pfam" id="PF00216">
    <property type="entry name" value="Bac_DNA_binding"/>
    <property type="match status" value="1"/>
</dbReference>
<evidence type="ECO:0000256" key="5">
    <source>
        <dbReference type="SAM" id="MobiDB-lite"/>
    </source>
</evidence>
<feature type="region of interest" description="Disordered" evidence="5">
    <location>
        <begin position="105"/>
        <end position="241"/>
    </location>
</feature>
<organism evidence="6 7">
    <name type="scientific">Plesiocystis pacifica SIR-1</name>
    <dbReference type="NCBI Taxonomy" id="391625"/>
    <lineage>
        <taxon>Bacteria</taxon>
        <taxon>Pseudomonadati</taxon>
        <taxon>Myxococcota</taxon>
        <taxon>Polyangia</taxon>
        <taxon>Nannocystales</taxon>
        <taxon>Nannocystaceae</taxon>
        <taxon>Plesiocystis</taxon>
    </lineage>
</organism>
<feature type="compositionally biased region" description="Basic residues" evidence="5">
    <location>
        <begin position="119"/>
        <end position="142"/>
    </location>
</feature>
<comment type="caution">
    <text evidence="6">The sequence shown here is derived from an EMBL/GenBank/DDBJ whole genome shotgun (WGS) entry which is preliminary data.</text>
</comment>
<gene>
    <name evidence="6" type="ORF">PPSIR1_09945</name>
</gene>
<comment type="similarity">
    <text evidence="1 4">Belongs to the bacterial histone-like protein family.</text>
</comment>
<dbReference type="GO" id="GO:0030527">
    <property type="term" value="F:structural constituent of chromatin"/>
    <property type="evidence" value="ECO:0007669"/>
    <property type="project" value="InterPro"/>
</dbReference>
<keyword evidence="3 6" id="KW-0238">DNA-binding</keyword>
<dbReference type="RefSeq" id="WP_006973491.1">
    <property type="nucleotide sequence ID" value="NZ_ABCS01000047.1"/>
</dbReference>
<dbReference type="GO" id="GO:0003677">
    <property type="term" value="F:DNA binding"/>
    <property type="evidence" value="ECO:0007669"/>
    <property type="project" value="UniProtKB-KW"/>
</dbReference>
<keyword evidence="2" id="KW-0226">DNA condensation</keyword>
<dbReference type="InterPro" id="IPR000119">
    <property type="entry name" value="Hist_DNA-bd"/>
</dbReference>
<reference evidence="6 7" key="1">
    <citation type="submission" date="2007-06" db="EMBL/GenBank/DDBJ databases">
        <authorList>
            <person name="Shimkets L."/>
            <person name="Ferriera S."/>
            <person name="Johnson J."/>
            <person name="Kravitz S."/>
            <person name="Beeson K."/>
            <person name="Sutton G."/>
            <person name="Rogers Y.-H."/>
            <person name="Friedman R."/>
            <person name="Frazier M."/>
            <person name="Venter J.C."/>
        </authorList>
    </citation>
    <scope>NUCLEOTIDE SEQUENCE [LARGE SCALE GENOMIC DNA]</scope>
    <source>
        <strain evidence="6 7">SIR-1</strain>
    </source>
</reference>
<dbReference type="Proteomes" id="UP000005801">
    <property type="component" value="Unassembled WGS sequence"/>
</dbReference>
<evidence type="ECO:0000256" key="1">
    <source>
        <dbReference type="ARBA" id="ARBA00010529"/>
    </source>
</evidence>
<evidence type="ECO:0000256" key="4">
    <source>
        <dbReference type="RuleBase" id="RU003939"/>
    </source>
</evidence>